<dbReference type="AlphaFoldDB" id="A0A8H4NLQ7"/>
<accession>A0A8H4NLQ7</accession>
<dbReference type="Gene3D" id="1.25.40.10">
    <property type="entry name" value="Tetratricopeptide repeat domain"/>
    <property type="match status" value="1"/>
</dbReference>
<dbReference type="OrthoDB" id="427518at2759"/>
<dbReference type="Proteomes" id="UP000605986">
    <property type="component" value="Unassembled WGS sequence"/>
</dbReference>
<evidence type="ECO:0000256" key="1">
    <source>
        <dbReference type="SAM" id="SignalP"/>
    </source>
</evidence>
<dbReference type="InterPro" id="IPR011990">
    <property type="entry name" value="TPR-like_helical_dom_sf"/>
</dbReference>
<gene>
    <name evidence="2" type="ORF">F53441_13193</name>
</gene>
<keyword evidence="3" id="KW-1185">Reference proteome</keyword>
<name>A0A8H4NLQ7_9HYPO</name>
<proteinExistence type="predicted"/>
<evidence type="ECO:0000313" key="2">
    <source>
        <dbReference type="EMBL" id="KAF4436591.1"/>
    </source>
</evidence>
<evidence type="ECO:0000313" key="3">
    <source>
        <dbReference type="Proteomes" id="UP000605986"/>
    </source>
</evidence>
<keyword evidence="1" id="KW-0732">Signal</keyword>
<feature type="chain" id="PRO_5034270322" evidence="1">
    <location>
        <begin position="23"/>
        <end position="729"/>
    </location>
</feature>
<comment type="caution">
    <text evidence="2">The sequence shown here is derived from an EMBL/GenBank/DDBJ whole genome shotgun (WGS) entry which is preliminary data.</text>
</comment>
<reference evidence="2" key="1">
    <citation type="submission" date="2020-01" db="EMBL/GenBank/DDBJ databases">
        <title>Identification and distribution of gene clusters putatively required for synthesis of sphingolipid metabolism inhibitors in phylogenetically diverse species of the filamentous fungus Fusarium.</title>
        <authorList>
            <person name="Kim H.-S."/>
            <person name="Busman M."/>
            <person name="Brown D.W."/>
            <person name="Divon H."/>
            <person name="Uhlig S."/>
            <person name="Proctor R.H."/>
        </authorList>
    </citation>
    <scope>NUCLEOTIDE SEQUENCE</scope>
    <source>
        <strain evidence="2">NRRL 53441</strain>
    </source>
</reference>
<dbReference type="EMBL" id="JAADJG010000791">
    <property type="protein sequence ID" value="KAF4436591.1"/>
    <property type="molecule type" value="Genomic_DNA"/>
</dbReference>
<organism evidence="2 3">
    <name type="scientific">Fusarium austroafricanum</name>
    <dbReference type="NCBI Taxonomy" id="2364996"/>
    <lineage>
        <taxon>Eukaryota</taxon>
        <taxon>Fungi</taxon>
        <taxon>Dikarya</taxon>
        <taxon>Ascomycota</taxon>
        <taxon>Pezizomycotina</taxon>
        <taxon>Sordariomycetes</taxon>
        <taxon>Hypocreomycetidae</taxon>
        <taxon>Hypocreales</taxon>
        <taxon>Nectriaceae</taxon>
        <taxon>Fusarium</taxon>
        <taxon>Fusarium concolor species complex</taxon>
    </lineage>
</organism>
<dbReference type="SUPFAM" id="SSF48452">
    <property type="entry name" value="TPR-like"/>
    <property type="match status" value="1"/>
</dbReference>
<protein>
    <submittedName>
        <fullName evidence="2">TPR repeat:NB-ARC</fullName>
    </submittedName>
</protein>
<feature type="signal peptide" evidence="1">
    <location>
        <begin position="1"/>
        <end position="22"/>
    </location>
</feature>
<sequence length="729" mass="82099">MYGRPPRILLNLALILDMSCLCDKLHREDFAALTNTEVQSNFPSCYVTQANLAFFTRIASIPKETLRITQQRHTAQVVDGSRLETELQDPASQTDVYVRIFLAVEQSDQVIVLNQLIKRLYCFALALIHPKGSPIELIVERIQHSVRNVQNINQKVYNMLWVGRQWDKITKTLGAIATNDEVSNPVIGVLRLLGSGSTSAPVSSAWSLVTFSAADETRVYAADPIWTTSASSFDMDQYTEAKLLLILLSFLSDSHVSTDMFSQAAMPRRGWATDGRVETLSSEWVLGHILPTNATLQAAFDSLVDLSLVSSTADATYSVNTDTRTMILNTLPVELHSFWRQQALYVACAAIPWKYLHPPNLEIRETIKPHIIHTLDAVRDCDGYESVPVDYLTRLVSALIEASRFSGLKWKRTMITEARKILGHTSNGYLELLIAQREVLLDRLSKEPATRVTSNQDLHNDRRTHSVSGSAVIQETLNYFQNEKLSLALNTMNKWSPMQGQVSTLENIITFRINILRGKILRYQGNFEEAIQSLRLSQDLIEAQKDIYFDEDIGDLISELADTLQELGDFAQSEALLRTQLSQDNNTPATKIILQLSLAECLFGQQKFSGAEMYYSNLKNCDTMTKMARLRFCITAAKLCHVQSNLTDAFAWWTEALQAINKFPLTSGNATCIIYLSLCDVLKRQGQRDLEYSSQVELAKLQSLSSHAEAKYWIAGLRRWHEHISSPSS</sequence>